<dbReference type="Pfam" id="PF04143">
    <property type="entry name" value="Sulf_transp"/>
    <property type="match status" value="1"/>
</dbReference>
<evidence type="ECO:0000256" key="1">
    <source>
        <dbReference type="ARBA" id="ARBA00004429"/>
    </source>
</evidence>
<dbReference type="Proteomes" id="UP000185093">
    <property type="component" value="Unassembled WGS sequence"/>
</dbReference>
<keyword evidence="6 9" id="KW-1133">Transmembrane helix</keyword>
<keyword evidence="5 9" id="KW-0812">Transmembrane</keyword>
<evidence type="ECO:0000313" key="10">
    <source>
        <dbReference type="EMBL" id="SIN73446.1"/>
    </source>
</evidence>
<feature type="transmembrane region" description="Helical" evidence="9">
    <location>
        <begin position="98"/>
        <end position="124"/>
    </location>
</feature>
<keyword evidence="3" id="KW-1003">Cell membrane</keyword>
<evidence type="ECO:0000313" key="11">
    <source>
        <dbReference type="Proteomes" id="UP000185093"/>
    </source>
</evidence>
<name>A0ABY1JEK8_9BACT</name>
<evidence type="ECO:0000256" key="4">
    <source>
        <dbReference type="ARBA" id="ARBA00022519"/>
    </source>
</evidence>
<proteinExistence type="inferred from homology"/>
<feature type="transmembrane region" description="Helical" evidence="9">
    <location>
        <begin position="360"/>
        <end position="377"/>
    </location>
</feature>
<evidence type="ECO:0000256" key="5">
    <source>
        <dbReference type="ARBA" id="ARBA00022692"/>
    </source>
</evidence>
<gene>
    <name evidence="10" type="ORF">SAMN05444368_1595</name>
</gene>
<feature type="transmembrane region" description="Helical" evidence="9">
    <location>
        <begin position="29"/>
        <end position="46"/>
    </location>
</feature>
<organism evidence="10 11">
    <name type="scientific">Acetomicrobium flavidum</name>
    <dbReference type="NCBI Taxonomy" id="49896"/>
    <lineage>
        <taxon>Bacteria</taxon>
        <taxon>Thermotogati</taxon>
        <taxon>Synergistota</taxon>
        <taxon>Synergistia</taxon>
        <taxon>Synergistales</taxon>
        <taxon>Acetomicrobiaceae</taxon>
        <taxon>Acetomicrobium</taxon>
    </lineage>
</organism>
<feature type="transmembrane region" description="Helical" evidence="9">
    <location>
        <begin position="67"/>
        <end position="86"/>
    </location>
</feature>
<comment type="caution">
    <text evidence="10">The sequence shown here is derived from an EMBL/GenBank/DDBJ whole genome shotgun (WGS) entry which is preliminary data.</text>
</comment>
<feature type="transmembrane region" description="Helical" evidence="9">
    <location>
        <begin position="131"/>
        <end position="151"/>
    </location>
</feature>
<feature type="transmembrane region" description="Helical" evidence="9">
    <location>
        <begin position="397"/>
        <end position="415"/>
    </location>
</feature>
<evidence type="ECO:0000256" key="2">
    <source>
        <dbReference type="ARBA" id="ARBA00022448"/>
    </source>
</evidence>
<keyword evidence="7 9" id="KW-0472">Membrane</keyword>
<evidence type="ECO:0008006" key="12">
    <source>
        <dbReference type="Google" id="ProtNLM"/>
    </source>
</evidence>
<dbReference type="PANTHER" id="PTHR30574:SF1">
    <property type="entry name" value="SULPHUR TRANSPORT DOMAIN-CONTAINING PROTEIN"/>
    <property type="match status" value="1"/>
</dbReference>
<keyword evidence="4" id="KW-0997">Cell inner membrane</keyword>
<dbReference type="InterPro" id="IPR007272">
    <property type="entry name" value="Sulf_transp_TsuA/YedE"/>
</dbReference>
<comment type="similarity">
    <text evidence="8">Belongs to the TsuA/YedE (TC 9.B.102) family.</text>
</comment>
<comment type="subcellular location">
    <subcellularLocation>
        <location evidence="1">Cell inner membrane</location>
        <topology evidence="1">Multi-pass membrane protein</topology>
    </subcellularLocation>
</comment>
<sequence length="421" mass="46163">MKAEKVMGLIGFILVLILGNVLLKTDMLYFRLLMGVGFGYTLSRAYTGFAGSVYRAYRTGSTKLMRAMNAMFFVTSLVVAAILFRSDPTSYKLWINPINMGLIVGAFLFGFGMCIAMCCATGVLTTLASSFTRALVVIVFFGLGVLLGFPIQNSMGWVKNSWITSPTGAMSGGGVFLPDLFKWDGLNGYLGAVLLIGLFSSIVIFISYQYEKKRKLSNTYIGNPMEMEQENRKKFDAASFKLFNAETYEHIFVKPWTLIEGAIILTILFTILFSVTKAGWGASTPHGIFMGKLLMLFGVSPETLANFTKMPATAYSTPFFQNEGLVQNFGIVVGTILYLMTAGKFVKSFKSGLRIPVREALFYGFGGITMGLGTRLANGCNVGALYSPIAELSLSGWIFLVFMVLGAIVSEKMFFKFPSSK</sequence>
<keyword evidence="2" id="KW-0813">Transport</keyword>
<feature type="transmembrane region" description="Helical" evidence="9">
    <location>
        <begin position="186"/>
        <end position="208"/>
    </location>
</feature>
<accession>A0ABY1JEK8</accession>
<evidence type="ECO:0000256" key="8">
    <source>
        <dbReference type="ARBA" id="ARBA00035655"/>
    </source>
</evidence>
<reference evidence="10 11" key="1">
    <citation type="submission" date="2016-11" db="EMBL/GenBank/DDBJ databases">
        <authorList>
            <person name="Varghese N."/>
            <person name="Submissions S."/>
        </authorList>
    </citation>
    <scope>NUCLEOTIDE SEQUENCE [LARGE SCALE GENOMIC DNA]</scope>
    <source>
        <strain evidence="10 11">DSM 20664</strain>
    </source>
</reference>
<evidence type="ECO:0000256" key="6">
    <source>
        <dbReference type="ARBA" id="ARBA00022989"/>
    </source>
</evidence>
<evidence type="ECO:0000256" key="9">
    <source>
        <dbReference type="SAM" id="Phobius"/>
    </source>
</evidence>
<evidence type="ECO:0000256" key="7">
    <source>
        <dbReference type="ARBA" id="ARBA00023136"/>
    </source>
</evidence>
<protein>
    <recommendedName>
        <fullName evidence="12">Sulphur transport domain-containing protein</fullName>
    </recommendedName>
</protein>
<dbReference type="PANTHER" id="PTHR30574">
    <property type="entry name" value="INNER MEMBRANE PROTEIN YEDE"/>
    <property type="match status" value="1"/>
</dbReference>
<feature type="transmembrane region" description="Helical" evidence="9">
    <location>
        <begin position="256"/>
        <end position="275"/>
    </location>
</feature>
<evidence type="ECO:0000256" key="3">
    <source>
        <dbReference type="ARBA" id="ARBA00022475"/>
    </source>
</evidence>
<dbReference type="EMBL" id="FSQZ01000001">
    <property type="protein sequence ID" value="SIN73446.1"/>
    <property type="molecule type" value="Genomic_DNA"/>
</dbReference>
<feature type="transmembrane region" description="Helical" evidence="9">
    <location>
        <begin position="7"/>
        <end position="23"/>
    </location>
</feature>
<dbReference type="RefSeq" id="WP_014807396.1">
    <property type="nucleotide sequence ID" value="NZ_DAORXD010000038.1"/>
</dbReference>
<keyword evidence="11" id="KW-1185">Reference proteome</keyword>
<feature type="transmembrane region" description="Helical" evidence="9">
    <location>
        <begin position="324"/>
        <end position="340"/>
    </location>
</feature>